<dbReference type="SUPFAM" id="SSF55811">
    <property type="entry name" value="Nudix"/>
    <property type="match status" value="1"/>
</dbReference>
<dbReference type="Pfam" id="PF00293">
    <property type="entry name" value="NUDIX"/>
    <property type="match status" value="1"/>
</dbReference>
<evidence type="ECO:0000256" key="1">
    <source>
        <dbReference type="ARBA" id="ARBA00001946"/>
    </source>
</evidence>
<protein>
    <submittedName>
        <fullName evidence="4">NUDIX hydrolase</fullName>
    </submittedName>
</protein>
<accession>A0A7G5FD51</accession>
<dbReference type="EMBL" id="CP059833">
    <property type="protein sequence ID" value="QMV84542.1"/>
    <property type="molecule type" value="Genomic_DNA"/>
</dbReference>
<proteinExistence type="predicted"/>
<sequence>MHADGDGWAAGPNGTRRWGVWGAAGLFLVAYDTDSVLMQHRAYWTANGGTWGVPGGARDSHETVAQSALREAVEETNIATDRIETVADIVTAGPYPADPERPELPGGWTYTTVIAVTPEQLPVVADEESLELRWVPIPELPKLDLIPPFEEALPLILARYQEWKNHKMTT</sequence>
<evidence type="ECO:0000259" key="3">
    <source>
        <dbReference type="PROSITE" id="PS51462"/>
    </source>
</evidence>
<evidence type="ECO:0000313" key="5">
    <source>
        <dbReference type="Proteomes" id="UP000515570"/>
    </source>
</evidence>
<dbReference type="Gene3D" id="3.90.79.10">
    <property type="entry name" value="Nucleoside Triphosphate Pyrophosphohydrolase"/>
    <property type="match status" value="1"/>
</dbReference>
<reference evidence="4 5" key="1">
    <citation type="submission" date="2020-07" db="EMBL/GenBank/DDBJ databases">
        <title>non toxigenic Corynebacterium sp. nov from a clinical source.</title>
        <authorList>
            <person name="Bernier A.-M."/>
            <person name="Bernard K."/>
        </authorList>
    </citation>
    <scope>NUCLEOTIDE SEQUENCE [LARGE SCALE GENOMIC DNA]</scope>
    <source>
        <strain evidence="5">NML 93-0612</strain>
    </source>
</reference>
<dbReference type="GO" id="GO:0016787">
    <property type="term" value="F:hydrolase activity"/>
    <property type="evidence" value="ECO:0007669"/>
    <property type="project" value="UniProtKB-KW"/>
</dbReference>
<comment type="cofactor">
    <cofactor evidence="1">
        <name>Mg(2+)</name>
        <dbReference type="ChEBI" id="CHEBI:18420"/>
    </cofactor>
</comment>
<dbReference type="InterPro" id="IPR015797">
    <property type="entry name" value="NUDIX_hydrolase-like_dom_sf"/>
</dbReference>
<dbReference type="RefSeq" id="WP_182385350.1">
    <property type="nucleotide sequence ID" value="NZ_CP059833.1"/>
</dbReference>
<dbReference type="InterPro" id="IPR000086">
    <property type="entry name" value="NUDIX_hydrolase_dom"/>
</dbReference>
<organism evidence="4 5">
    <name type="scientific">Corynebacterium hindlerae</name>
    <dbReference type="NCBI Taxonomy" id="699041"/>
    <lineage>
        <taxon>Bacteria</taxon>
        <taxon>Bacillati</taxon>
        <taxon>Actinomycetota</taxon>
        <taxon>Actinomycetes</taxon>
        <taxon>Mycobacteriales</taxon>
        <taxon>Corynebacteriaceae</taxon>
        <taxon>Corynebacterium</taxon>
    </lineage>
</organism>
<dbReference type="Proteomes" id="UP000515570">
    <property type="component" value="Chromosome"/>
</dbReference>
<dbReference type="PROSITE" id="PS51462">
    <property type="entry name" value="NUDIX"/>
    <property type="match status" value="1"/>
</dbReference>
<name>A0A7G5FD51_9CORY</name>
<keyword evidence="5" id="KW-1185">Reference proteome</keyword>
<dbReference type="AlphaFoldDB" id="A0A7G5FD51"/>
<dbReference type="PANTHER" id="PTHR43046:SF2">
    <property type="entry name" value="8-OXO-DGTP DIPHOSPHATASE-RELATED"/>
    <property type="match status" value="1"/>
</dbReference>
<gene>
    <name evidence="4" type="ORF">HW450_09235</name>
</gene>
<evidence type="ECO:0000313" key="4">
    <source>
        <dbReference type="EMBL" id="QMV84542.1"/>
    </source>
</evidence>
<dbReference type="PANTHER" id="PTHR43046">
    <property type="entry name" value="GDP-MANNOSE MANNOSYL HYDROLASE"/>
    <property type="match status" value="1"/>
</dbReference>
<feature type="domain" description="Nudix hydrolase" evidence="3">
    <location>
        <begin position="19"/>
        <end position="159"/>
    </location>
</feature>
<evidence type="ECO:0000256" key="2">
    <source>
        <dbReference type="ARBA" id="ARBA00022801"/>
    </source>
</evidence>
<keyword evidence="2 4" id="KW-0378">Hydrolase</keyword>